<accession>A0A9N9BWY9</accession>
<dbReference type="SUPFAM" id="SSF52047">
    <property type="entry name" value="RNI-like"/>
    <property type="match status" value="1"/>
</dbReference>
<proteinExistence type="predicted"/>
<evidence type="ECO:0000256" key="1">
    <source>
        <dbReference type="ARBA" id="ARBA00022737"/>
    </source>
</evidence>
<keyword evidence="3" id="KW-1185">Reference proteome</keyword>
<keyword evidence="1" id="KW-0677">Repeat</keyword>
<comment type="caution">
    <text evidence="2">The sequence shown here is derived from an EMBL/GenBank/DDBJ whole genome shotgun (WGS) entry which is preliminary data.</text>
</comment>
<protein>
    <submittedName>
        <fullName evidence="2">25022_t:CDS:1</fullName>
    </submittedName>
</protein>
<dbReference type="PANTHER" id="PTHR24111">
    <property type="entry name" value="LEUCINE-RICH REPEAT-CONTAINING PROTEIN 34"/>
    <property type="match status" value="1"/>
</dbReference>
<dbReference type="EMBL" id="CAJVPY010003017">
    <property type="protein sequence ID" value="CAG8578816.1"/>
    <property type="molecule type" value="Genomic_DNA"/>
</dbReference>
<dbReference type="OrthoDB" id="333024at2759"/>
<dbReference type="Proteomes" id="UP000789405">
    <property type="component" value="Unassembled WGS sequence"/>
</dbReference>
<dbReference type="PANTHER" id="PTHR24111:SF0">
    <property type="entry name" value="LEUCINE-RICH REPEAT-CONTAINING PROTEIN"/>
    <property type="match status" value="1"/>
</dbReference>
<organism evidence="2 3">
    <name type="scientific">Dentiscutata erythropus</name>
    <dbReference type="NCBI Taxonomy" id="1348616"/>
    <lineage>
        <taxon>Eukaryota</taxon>
        <taxon>Fungi</taxon>
        <taxon>Fungi incertae sedis</taxon>
        <taxon>Mucoromycota</taxon>
        <taxon>Glomeromycotina</taxon>
        <taxon>Glomeromycetes</taxon>
        <taxon>Diversisporales</taxon>
        <taxon>Gigasporaceae</taxon>
        <taxon>Dentiscutata</taxon>
    </lineage>
</organism>
<dbReference type="Gene3D" id="3.80.10.10">
    <property type="entry name" value="Ribonuclease Inhibitor"/>
    <property type="match status" value="3"/>
</dbReference>
<dbReference type="InterPro" id="IPR052201">
    <property type="entry name" value="LRR-containing_regulator"/>
</dbReference>
<dbReference type="AlphaFoldDB" id="A0A9N9BWY9"/>
<gene>
    <name evidence="2" type="ORF">DERYTH_LOCUS6581</name>
</gene>
<evidence type="ECO:0000313" key="2">
    <source>
        <dbReference type="EMBL" id="CAG8578816.1"/>
    </source>
</evidence>
<dbReference type="InterPro" id="IPR032675">
    <property type="entry name" value="LRR_dom_sf"/>
</dbReference>
<dbReference type="Pfam" id="PF13516">
    <property type="entry name" value="LRR_6"/>
    <property type="match status" value="7"/>
</dbReference>
<dbReference type="InterPro" id="IPR001611">
    <property type="entry name" value="Leu-rich_rpt"/>
</dbReference>
<dbReference type="SMART" id="SM00368">
    <property type="entry name" value="LRR_RI"/>
    <property type="match status" value="11"/>
</dbReference>
<sequence length="616" mass="69015">MLRKVSESLGISSLGLPRTRSLNETFSAPSSPRKSQTFSTQKYGVSYTLDRYLTNEGHRLVATYFHLNQTQKHIQKGAFHQITEKDLDELIKSYNGVTTRAFITLNHQHLCLTLAECKLLARLLKYDVITNVHTLNISRNRLSGSSIKVILEALQKNTTVTFLDLSSNSISDNESKWVGHLLKKNNSIKELSLAFNKIGSECARRISKALKINITLKRLSLESNRLNAQGGLYMSEMLKVNRTLKYIHLGGNNLQFAGIQGIVEALRVNESLISLSLDANNIAIGGSKILADALTINKTLTHLYIPRNNIGDEGLKYLCQALLLNTSITYLDVEFNNIGVHGNTEGSSVLGKLLENHVVPRAINLSHNPIGSSGCEALFVGFHKNKTLESMVLSSCGIGLEGINSIAEALKLNQGLQSLSLYKNNEIGADGHLALAKALEQNTNLKKIQLDYNFDDWGAVGHLIQRYLTRNLFLQQEKYNVACQILKAARIMLNTPVYRTTAANKSNPLTVSRRSRSIRSNISSRSIVSISPFIVSFMYLPFEIQERILISIDTNQVLTDHQEIMILNWSMRKDTLGKNREEFLTKTFGAYHPLTSDVRLWPTEFSEKDFLVCDRF</sequence>
<evidence type="ECO:0000313" key="3">
    <source>
        <dbReference type="Proteomes" id="UP000789405"/>
    </source>
</evidence>
<reference evidence="2" key="1">
    <citation type="submission" date="2021-06" db="EMBL/GenBank/DDBJ databases">
        <authorList>
            <person name="Kallberg Y."/>
            <person name="Tangrot J."/>
            <person name="Rosling A."/>
        </authorList>
    </citation>
    <scope>NUCLEOTIDE SEQUENCE</scope>
    <source>
        <strain evidence="2">MA453B</strain>
    </source>
</reference>
<name>A0A9N9BWY9_9GLOM</name>